<reference evidence="2" key="1">
    <citation type="journal article" date="2023" name="Nat. Plants">
        <title>Single-cell RNA sequencing provides a high-resolution roadmap for understanding the multicellular compartmentation of specialized metabolism.</title>
        <authorList>
            <person name="Sun S."/>
            <person name="Shen X."/>
            <person name="Li Y."/>
            <person name="Li Y."/>
            <person name="Wang S."/>
            <person name="Li R."/>
            <person name="Zhang H."/>
            <person name="Shen G."/>
            <person name="Guo B."/>
            <person name="Wei J."/>
            <person name="Xu J."/>
            <person name="St-Pierre B."/>
            <person name="Chen S."/>
            <person name="Sun C."/>
        </authorList>
    </citation>
    <scope>NUCLEOTIDE SEQUENCE [LARGE SCALE GENOMIC DNA]</scope>
</reference>
<dbReference type="EMBL" id="CM044705">
    <property type="protein sequence ID" value="KAI5661062.1"/>
    <property type="molecule type" value="Genomic_DNA"/>
</dbReference>
<evidence type="ECO:0000313" key="1">
    <source>
        <dbReference type="EMBL" id="KAI5661062.1"/>
    </source>
</evidence>
<keyword evidence="2" id="KW-1185">Reference proteome</keyword>
<dbReference type="Proteomes" id="UP001060085">
    <property type="component" value="Linkage Group LG05"/>
</dbReference>
<proteinExistence type="predicted"/>
<gene>
    <name evidence="1" type="ORF">M9H77_20385</name>
</gene>
<accession>A0ACC0AJG0</accession>
<evidence type="ECO:0000313" key="2">
    <source>
        <dbReference type="Proteomes" id="UP001060085"/>
    </source>
</evidence>
<name>A0ACC0AJG0_CATRO</name>
<protein>
    <submittedName>
        <fullName evidence="1">Uncharacterized protein</fullName>
    </submittedName>
</protein>
<sequence length="312" mass="34845">MDSALSVDDQAVTLDFFPYFRMYKDGRVERFFDSPIVPASNDHQSTGAAVRSKDVVISPENKVSARLFLPNSVEKDEKLPILIYFHGGAFAIESAFSSQYHSYVSSVVVEAKILAVSVEYRLAPENPLPACYEDAWAALNWVISHAKNRHLGPDPWITDHADFSRIFVAGDSAGGNIAHDTVARASTEGIEDGVKILGMILAHPYFGSGEIEKIWEVICSDSKGPEDPRLNPMAHPDLLLKLKCSKVLIFIAEKDFIRERGQIYYEALKNSGWSGELGIIESEGEEHCFHLKRLDSDNARILMERLVNFINK</sequence>
<comment type="caution">
    <text evidence="1">The sequence shown here is derived from an EMBL/GenBank/DDBJ whole genome shotgun (WGS) entry which is preliminary data.</text>
</comment>
<organism evidence="1 2">
    <name type="scientific">Catharanthus roseus</name>
    <name type="common">Madagascar periwinkle</name>
    <name type="synonym">Vinca rosea</name>
    <dbReference type="NCBI Taxonomy" id="4058"/>
    <lineage>
        <taxon>Eukaryota</taxon>
        <taxon>Viridiplantae</taxon>
        <taxon>Streptophyta</taxon>
        <taxon>Embryophyta</taxon>
        <taxon>Tracheophyta</taxon>
        <taxon>Spermatophyta</taxon>
        <taxon>Magnoliopsida</taxon>
        <taxon>eudicotyledons</taxon>
        <taxon>Gunneridae</taxon>
        <taxon>Pentapetalae</taxon>
        <taxon>asterids</taxon>
        <taxon>lamiids</taxon>
        <taxon>Gentianales</taxon>
        <taxon>Apocynaceae</taxon>
        <taxon>Rauvolfioideae</taxon>
        <taxon>Vinceae</taxon>
        <taxon>Catharanthinae</taxon>
        <taxon>Catharanthus</taxon>
    </lineage>
</organism>